<keyword evidence="1" id="KW-1133">Transmembrane helix</keyword>
<evidence type="ECO:0008006" key="4">
    <source>
        <dbReference type="Google" id="ProtNLM"/>
    </source>
</evidence>
<evidence type="ECO:0000313" key="2">
    <source>
        <dbReference type="EMBL" id="SIS38045.1"/>
    </source>
</evidence>
<evidence type="ECO:0000256" key="1">
    <source>
        <dbReference type="SAM" id="Phobius"/>
    </source>
</evidence>
<proteinExistence type="predicted"/>
<comment type="caution">
    <text evidence="2">The sequence shown here is derived from an EMBL/GenBank/DDBJ whole genome shotgun (WGS) entry which is preliminary data.</text>
</comment>
<dbReference type="Proteomes" id="UP000185728">
    <property type="component" value="Unassembled WGS sequence"/>
</dbReference>
<keyword evidence="1" id="KW-0812">Transmembrane</keyword>
<keyword evidence="3" id="KW-1185">Reference proteome</keyword>
<protein>
    <recommendedName>
        <fullName evidence="4">TIGR04222 domain-containing protein</fullName>
    </recommendedName>
</protein>
<keyword evidence="1" id="KW-0472">Membrane</keyword>
<dbReference type="RefSeq" id="WP_076453128.1">
    <property type="nucleotide sequence ID" value="NZ_FTOB01000001.1"/>
</dbReference>
<organism evidence="2 3">
    <name type="scientific">Zobellia uliginosa</name>
    <dbReference type="NCBI Taxonomy" id="143224"/>
    <lineage>
        <taxon>Bacteria</taxon>
        <taxon>Pseudomonadati</taxon>
        <taxon>Bacteroidota</taxon>
        <taxon>Flavobacteriia</taxon>
        <taxon>Flavobacteriales</taxon>
        <taxon>Flavobacteriaceae</taxon>
        <taxon>Zobellia</taxon>
    </lineage>
</organism>
<accession>A0ABY1KI63</accession>
<reference evidence="2 3" key="1">
    <citation type="submission" date="2017-01" db="EMBL/GenBank/DDBJ databases">
        <authorList>
            <person name="Varghese N."/>
            <person name="Submissions S."/>
        </authorList>
    </citation>
    <scope>NUCLEOTIDE SEQUENCE [LARGE SCALE GENOMIC DNA]</scope>
    <source>
        <strain evidence="2 3">DSM 2061</strain>
    </source>
</reference>
<name>A0ABY1KI63_9FLAO</name>
<gene>
    <name evidence="2" type="ORF">SAMN05421766_101228</name>
</gene>
<sequence>MAQLTKEQIQELCSFVRKHYVEHYDLQTELVDHLANGIEEQWQRHPERTFNEARLTEFRKFGVAGFHDVIKEKARSVQKKYRNIVWGFYKDFFRFPKIVLVLGLVLIIATSLVFIPFAFRYNTIIGIFFLIIFILFYLVFKRRKDNELEIVKQGKKWMLKDQIYAYGKLINIINVLPITLNIKYLRNTIPMDSLWVLISFSIVITFTIIISYVTFFVIPSKADELLGKTYPEYKLL</sequence>
<dbReference type="EMBL" id="FTOB01000001">
    <property type="protein sequence ID" value="SIS38045.1"/>
    <property type="molecule type" value="Genomic_DNA"/>
</dbReference>
<feature type="transmembrane region" description="Helical" evidence="1">
    <location>
        <begin position="98"/>
        <end position="117"/>
    </location>
</feature>
<evidence type="ECO:0000313" key="3">
    <source>
        <dbReference type="Proteomes" id="UP000185728"/>
    </source>
</evidence>
<feature type="transmembrane region" description="Helical" evidence="1">
    <location>
        <begin position="123"/>
        <end position="140"/>
    </location>
</feature>
<feature type="transmembrane region" description="Helical" evidence="1">
    <location>
        <begin position="194"/>
        <end position="218"/>
    </location>
</feature>